<protein>
    <submittedName>
        <fullName evidence="1">Uncharacterized protein</fullName>
    </submittedName>
</protein>
<evidence type="ECO:0000313" key="2">
    <source>
        <dbReference type="Proteomes" id="UP001064048"/>
    </source>
</evidence>
<name>A0ACC0KNB5_CHOFU</name>
<sequence length="460" mass="52535">MANFTTDAEICIKREIEVTNNELPLDDLVSRFDIIPTCKWIQENSFERVCLQFPDELLGVSVKIYEEIKNRVDVDLYILGDTSYASCCVDTVASMHVKGDAVIHYGHSCFSTWNIPVFTVLPKKDLDIDAALKILQEHFPDESVRLCLFYDAEFEHVIRNLSNQWFSRYPGSYVARVSLADELRFQGRVVRDASGARAAWTRSGTASVCTSAPGGKHCLITLYLSQVKTAKDWYLLDPEIGSVERMDETIWFKRRRFLIEKCKDADVVGILVCQLAGAQTKDIITRMKQLCRVNGKKSYIVSVGKPNVAKLANFPEIDIYVMVACPENDLYSNRDFYKPLVYPFELEVALNSNREPYFTNHVTDYGELLPGRKYYCDIDHVKELTDVSLITGKIRETKVESVDGTSMEMEVKQNWALENIGRNLQDRSWQGLEQKLGETEVKLAERGRSGIPLHYKNEPE</sequence>
<dbReference type="EMBL" id="CM046118">
    <property type="protein sequence ID" value="KAI8438007.1"/>
    <property type="molecule type" value="Genomic_DNA"/>
</dbReference>
<comment type="caution">
    <text evidence="1">The sequence shown here is derived from an EMBL/GenBank/DDBJ whole genome shotgun (WGS) entry which is preliminary data.</text>
</comment>
<evidence type="ECO:0000313" key="1">
    <source>
        <dbReference type="EMBL" id="KAI8438007.1"/>
    </source>
</evidence>
<gene>
    <name evidence="1" type="ORF">MSG28_010665</name>
</gene>
<dbReference type="Proteomes" id="UP001064048">
    <property type="component" value="Chromosome 18"/>
</dbReference>
<keyword evidence="2" id="KW-1185">Reference proteome</keyword>
<accession>A0ACC0KNB5</accession>
<organism evidence="1 2">
    <name type="scientific">Choristoneura fumiferana</name>
    <name type="common">Spruce budworm moth</name>
    <name type="synonym">Archips fumiferana</name>
    <dbReference type="NCBI Taxonomy" id="7141"/>
    <lineage>
        <taxon>Eukaryota</taxon>
        <taxon>Metazoa</taxon>
        <taxon>Ecdysozoa</taxon>
        <taxon>Arthropoda</taxon>
        <taxon>Hexapoda</taxon>
        <taxon>Insecta</taxon>
        <taxon>Pterygota</taxon>
        <taxon>Neoptera</taxon>
        <taxon>Endopterygota</taxon>
        <taxon>Lepidoptera</taxon>
        <taxon>Glossata</taxon>
        <taxon>Ditrysia</taxon>
        <taxon>Tortricoidea</taxon>
        <taxon>Tortricidae</taxon>
        <taxon>Tortricinae</taxon>
        <taxon>Choristoneura</taxon>
    </lineage>
</organism>
<proteinExistence type="predicted"/>
<reference evidence="1 2" key="1">
    <citation type="journal article" date="2022" name="Genome Biol. Evol.">
        <title>The Spruce Budworm Genome: Reconstructing the Evolutionary History of Antifreeze Proteins.</title>
        <authorList>
            <person name="Beliveau C."/>
            <person name="Gagne P."/>
            <person name="Picq S."/>
            <person name="Vernygora O."/>
            <person name="Keeling C.I."/>
            <person name="Pinkney K."/>
            <person name="Doucet D."/>
            <person name="Wen F."/>
            <person name="Johnston J.S."/>
            <person name="Maaroufi H."/>
            <person name="Boyle B."/>
            <person name="Laroche J."/>
            <person name="Dewar K."/>
            <person name="Juretic N."/>
            <person name="Blackburn G."/>
            <person name="Nisole A."/>
            <person name="Brunet B."/>
            <person name="Brandao M."/>
            <person name="Lumley L."/>
            <person name="Duan J."/>
            <person name="Quan G."/>
            <person name="Lucarotti C.J."/>
            <person name="Roe A.D."/>
            <person name="Sperling F.A.H."/>
            <person name="Levesque R.C."/>
            <person name="Cusson M."/>
        </authorList>
    </citation>
    <scope>NUCLEOTIDE SEQUENCE [LARGE SCALE GENOMIC DNA]</scope>
    <source>
        <strain evidence="1">Glfc:IPQL:Cfum</strain>
    </source>
</reference>